<organism evidence="2 3">
    <name type="scientific">Pseudoduganella violacea</name>
    <dbReference type="NCBI Taxonomy" id="1715466"/>
    <lineage>
        <taxon>Bacteria</taxon>
        <taxon>Pseudomonadati</taxon>
        <taxon>Pseudomonadota</taxon>
        <taxon>Betaproteobacteria</taxon>
        <taxon>Burkholderiales</taxon>
        <taxon>Oxalobacteraceae</taxon>
        <taxon>Telluria group</taxon>
        <taxon>Pseudoduganella</taxon>
    </lineage>
</organism>
<sequence length="60" mass="6600">MNPTENTRADEHGRGHLMDEPDIGSGEKTPGELETEEHIRQIRPQPAAETATKAEPPPKT</sequence>
<feature type="region of interest" description="Disordered" evidence="1">
    <location>
        <begin position="1"/>
        <end position="60"/>
    </location>
</feature>
<accession>A0A7W5B8Q1</accession>
<gene>
    <name evidence="2" type="ORF">FHS03_001497</name>
</gene>
<dbReference type="EMBL" id="JACHXD010000003">
    <property type="protein sequence ID" value="MBB3118466.1"/>
    <property type="molecule type" value="Genomic_DNA"/>
</dbReference>
<dbReference type="AlphaFoldDB" id="A0A7W5B8Q1"/>
<feature type="compositionally biased region" description="Basic and acidic residues" evidence="1">
    <location>
        <begin position="7"/>
        <end position="19"/>
    </location>
</feature>
<proteinExistence type="predicted"/>
<reference evidence="2 3" key="1">
    <citation type="submission" date="2020-08" db="EMBL/GenBank/DDBJ databases">
        <title>Genomic Encyclopedia of Type Strains, Phase III (KMG-III): the genomes of soil and plant-associated and newly described type strains.</title>
        <authorList>
            <person name="Whitman W."/>
        </authorList>
    </citation>
    <scope>NUCLEOTIDE SEQUENCE [LARGE SCALE GENOMIC DNA]</scope>
    <source>
        <strain evidence="2 3">CECT 8897</strain>
    </source>
</reference>
<comment type="caution">
    <text evidence="2">The sequence shown here is derived from an EMBL/GenBank/DDBJ whole genome shotgun (WGS) entry which is preliminary data.</text>
</comment>
<evidence type="ECO:0000313" key="3">
    <source>
        <dbReference type="Proteomes" id="UP000541535"/>
    </source>
</evidence>
<evidence type="ECO:0000256" key="1">
    <source>
        <dbReference type="SAM" id="MobiDB-lite"/>
    </source>
</evidence>
<dbReference type="Proteomes" id="UP000541535">
    <property type="component" value="Unassembled WGS sequence"/>
</dbReference>
<dbReference type="RefSeq" id="WP_183440373.1">
    <property type="nucleotide sequence ID" value="NZ_JACHXD010000003.1"/>
</dbReference>
<name>A0A7W5B8Q1_9BURK</name>
<protein>
    <submittedName>
        <fullName evidence="2">Uncharacterized protein</fullName>
    </submittedName>
</protein>
<evidence type="ECO:0000313" key="2">
    <source>
        <dbReference type="EMBL" id="MBB3118466.1"/>
    </source>
</evidence>
<keyword evidence="3" id="KW-1185">Reference proteome</keyword>